<evidence type="ECO:0000256" key="4">
    <source>
        <dbReference type="ARBA" id="ARBA00011953"/>
    </source>
</evidence>
<dbReference type="OMA" id="EYPENDF"/>
<accession>A0A1M2VM73</accession>
<dbReference type="Pfam" id="PF03054">
    <property type="entry name" value="tRNA_Me_trans"/>
    <property type="match status" value="1"/>
</dbReference>
<keyword evidence="7" id="KW-0819">tRNA processing</keyword>
<feature type="compositionally biased region" description="Low complexity" evidence="14">
    <location>
        <begin position="1275"/>
        <end position="1291"/>
    </location>
</feature>
<evidence type="ECO:0000313" key="16">
    <source>
        <dbReference type="EMBL" id="OJT08694.1"/>
    </source>
</evidence>
<feature type="compositionally biased region" description="Low complexity" evidence="14">
    <location>
        <begin position="833"/>
        <end position="860"/>
    </location>
</feature>
<evidence type="ECO:0000256" key="10">
    <source>
        <dbReference type="ARBA" id="ARBA00022884"/>
    </source>
</evidence>
<keyword evidence="6" id="KW-0808">Transferase</keyword>
<evidence type="ECO:0000256" key="6">
    <source>
        <dbReference type="ARBA" id="ARBA00022679"/>
    </source>
</evidence>
<dbReference type="GO" id="GO:0005634">
    <property type="term" value="C:nucleus"/>
    <property type="evidence" value="ECO:0007669"/>
    <property type="project" value="TreeGrafter"/>
</dbReference>
<evidence type="ECO:0000256" key="12">
    <source>
        <dbReference type="ARBA" id="ARBA00023306"/>
    </source>
</evidence>
<name>A0A1M2VM73_TRAPU</name>
<feature type="compositionally biased region" description="Low complexity" evidence="14">
    <location>
        <begin position="1248"/>
        <end position="1257"/>
    </location>
</feature>
<evidence type="ECO:0000256" key="5">
    <source>
        <dbReference type="ARBA" id="ARBA00022555"/>
    </source>
</evidence>
<comment type="similarity">
    <text evidence="2">Belongs to the SAPS family.</text>
</comment>
<dbReference type="NCBIfam" id="TIGR00420">
    <property type="entry name" value="trmU"/>
    <property type="match status" value="1"/>
</dbReference>
<dbReference type="InterPro" id="IPR014729">
    <property type="entry name" value="Rossmann-like_a/b/a_fold"/>
</dbReference>
<evidence type="ECO:0000256" key="2">
    <source>
        <dbReference type="ARBA" id="ARBA00006180"/>
    </source>
</evidence>
<dbReference type="Pfam" id="PF04499">
    <property type="entry name" value="SAPS"/>
    <property type="match status" value="1"/>
</dbReference>
<evidence type="ECO:0000256" key="9">
    <source>
        <dbReference type="ARBA" id="ARBA00022840"/>
    </source>
</evidence>
<keyword evidence="5" id="KW-0820">tRNA-binding</keyword>
<dbReference type="PANTHER" id="PTHR12634">
    <property type="entry name" value="SIT4 YEAST -ASSOCIATING PROTEIN-RELATED"/>
    <property type="match status" value="1"/>
</dbReference>
<dbReference type="Gene3D" id="2.30.30.280">
    <property type="entry name" value="Adenine nucleotide alpha hydrolases-like domains"/>
    <property type="match status" value="1"/>
</dbReference>
<dbReference type="InterPro" id="IPR023382">
    <property type="entry name" value="MnmA-like_central_sf"/>
</dbReference>
<evidence type="ECO:0000256" key="13">
    <source>
        <dbReference type="ARBA" id="ARBA00049564"/>
    </source>
</evidence>
<dbReference type="Proteomes" id="UP000184267">
    <property type="component" value="Unassembled WGS sequence"/>
</dbReference>
<evidence type="ECO:0000256" key="11">
    <source>
        <dbReference type="ARBA" id="ARBA00023157"/>
    </source>
</evidence>
<evidence type="ECO:0000256" key="7">
    <source>
        <dbReference type="ARBA" id="ARBA00022694"/>
    </source>
</evidence>
<dbReference type="EMBL" id="MNAD01001019">
    <property type="protein sequence ID" value="OJT08694.1"/>
    <property type="molecule type" value="Genomic_DNA"/>
</dbReference>
<comment type="catalytic activity">
    <reaction evidence="13">
        <text>5-taurinomethyluridine(34) in tRNA + S-sulfanyl-L-cysteinyl-[protein] + AH2 + ATP = 5-taurinomethyl-2-thiouridine(34) in tRNA + L-cysteinyl-[protein] + A + AMP + diphosphate + H(+)</text>
        <dbReference type="Rhea" id="RHEA:47040"/>
        <dbReference type="Rhea" id="RHEA-COMP:10131"/>
        <dbReference type="Rhea" id="RHEA-COMP:11726"/>
        <dbReference type="Rhea" id="RHEA-COMP:11732"/>
        <dbReference type="Rhea" id="RHEA-COMP:11733"/>
        <dbReference type="ChEBI" id="CHEBI:13193"/>
        <dbReference type="ChEBI" id="CHEBI:15378"/>
        <dbReference type="ChEBI" id="CHEBI:17499"/>
        <dbReference type="ChEBI" id="CHEBI:29950"/>
        <dbReference type="ChEBI" id="CHEBI:30616"/>
        <dbReference type="ChEBI" id="CHEBI:33019"/>
        <dbReference type="ChEBI" id="CHEBI:61963"/>
        <dbReference type="ChEBI" id="CHEBI:87171"/>
        <dbReference type="ChEBI" id="CHEBI:87172"/>
        <dbReference type="ChEBI" id="CHEBI:456215"/>
        <dbReference type="EC" id="2.8.1.14"/>
    </reaction>
</comment>
<dbReference type="InterPro" id="IPR046884">
    <property type="entry name" value="MnmA-like_central"/>
</dbReference>
<keyword evidence="12" id="KW-0131">Cell cycle</keyword>
<gene>
    <name evidence="16" type="ORF">TRAPUB_420</name>
</gene>
<evidence type="ECO:0000259" key="15">
    <source>
        <dbReference type="Pfam" id="PF20259"/>
    </source>
</evidence>
<dbReference type="GO" id="GO:0019888">
    <property type="term" value="F:protein phosphatase regulator activity"/>
    <property type="evidence" value="ECO:0007669"/>
    <property type="project" value="TreeGrafter"/>
</dbReference>
<dbReference type="STRING" id="154538.A0A1M2VM73"/>
<feature type="compositionally biased region" description="Acidic residues" evidence="14">
    <location>
        <begin position="766"/>
        <end position="776"/>
    </location>
</feature>
<dbReference type="GO" id="GO:0008033">
    <property type="term" value="P:tRNA processing"/>
    <property type="evidence" value="ECO:0007669"/>
    <property type="project" value="UniProtKB-KW"/>
</dbReference>
<protein>
    <recommendedName>
        <fullName evidence="4">tRNA-5-taurinomethyluridine 2-sulfurtransferase</fullName>
        <ecNumber evidence="4">2.8.1.14</ecNumber>
    </recommendedName>
</protein>
<evidence type="ECO:0000313" key="17">
    <source>
        <dbReference type="Proteomes" id="UP000184267"/>
    </source>
</evidence>
<dbReference type="GO" id="GO:0005524">
    <property type="term" value="F:ATP binding"/>
    <property type="evidence" value="ECO:0007669"/>
    <property type="project" value="UniProtKB-KW"/>
</dbReference>
<dbReference type="Gene3D" id="3.40.50.620">
    <property type="entry name" value="HUPs"/>
    <property type="match status" value="1"/>
</dbReference>
<comment type="caution">
    <text evidence="16">The sequence shown here is derived from an EMBL/GenBank/DDBJ whole genome shotgun (WGS) entry which is preliminary data.</text>
</comment>
<dbReference type="GO" id="GO:0016783">
    <property type="term" value="F:sulfurtransferase activity"/>
    <property type="evidence" value="ECO:0007669"/>
    <property type="project" value="InterPro"/>
</dbReference>
<dbReference type="GO" id="GO:0005829">
    <property type="term" value="C:cytosol"/>
    <property type="evidence" value="ECO:0007669"/>
    <property type="project" value="TreeGrafter"/>
</dbReference>
<comment type="function">
    <text evidence="1">Catalyzes the 2-thiolation of uridine at the wobble position (U34) of mitochondrial tRNA(Lys), tRNA(Glu) and tRNA(Gln). Required for the formation of 5-taurinomethyl-2-thiouridine (tm5s2U) of mitochondrial tRNA(Lys), tRNA(Glu), and tRNA(Gln) at the wobble position. ATP is required to activate the C2 atom of the wobble base.</text>
</comment>
<keyword evidence="11" id="KW-1015">Disulfide bond</keyword>
<keyword evidence="10" id="KW-0694">RNA-binding</keyword>
<comment type="similarity">
    <text evidence="3">Belongs to the MnmA/TRMU family.</text>
</comment>
<evidence type="ECO:0000256" key="1">
    <source>
        <dbReference type="ARBA" id="ARBA00003986"/>
    </source>
</evidence>
<feature type="domain" description="tRNA-specific 2-thiouridylase MnmA-like central" evidence="15">
    <location>
        <begin position="189"/>
        <end position="250"/>
    </location>
</feature>
<feature type="compositionally biased region" description="Basic and acidic residues" evidence="14">
    <location>
        <begin position="1294"/>
        <end position="1317"/>
    </location>
</feature>
<dbReference type="InterPro" id="IPR004506">
    <property type="entry name" value="MnmA-like"/>
</dbReference>
<feature type="compositionally biased region" description="Basic and acidic residues" evidence="14">
    <location>
        <begin position="1081"/>
        <end position="1107"/>
    </location>
</feature>
<keyword evidence="9" id="KW-0067">ATP-binding</keyword>
<dbReference type="CDD" id="cd01998">
    <property type="entry name" value="MnmA_TRMU-like"/>
    <property type="match status" value="1"/>
</dbReference>
<sequence length="1317" mass="146158">MRNWDTRDESGTDSGCEWKKDWEDVQRVCRMLDIPCEMVDLSREYWTRVFEPALAMWESGDTPNPDIWCNREVKFGALIDRLHSKDAWLATGHYTDKSWAHPPLSWANMYAYSKIPPRPQLRRPADRTKDQTYYLAAISEASLARSIFPLAPYKKTEVREMAKKWGLPTASREESMGICFVGEKRRFDDFLSQYVMPKPGPIIDLTNGHTVGGHRGLHTFTIGQNARVKGMAEKMFVAWKDTKENAVFVVPGSTHPALYSPSMIVNNWKWIWADTPPPGVTSRKGMLAQVQFRHRMLDVPCRVYQFGFHNATAIDNLLDKEDVSLEAILDDDDLLQECKAQNTRLIDYFSRVDVLQRLLGYVTGQIESDERGSFKYPYVATEVLCSEIWSIVDTCVGHRDQLLVPFWETVLDKSPEEMKSRVVMATQFAKVNVAFLSKKPAEMLAFIQAQPDIAERILQHIESPPFADLLVRIVQLDEHPAGAGVLDWLSKENLMSRLIDLLSPAQSSDMHTVVAELIKGIIAMAAPSPAAGISDGLNHLPASNIFARELAHRDNVTKLVSYILCDFGPGNPGEPINPVQEKTSDSALRPLSPESAASSVVQSICIIIELIRQNNSDYFEPYLFHTLRNRLIQVQQQLQMNPEGGRETLEAAMKEMVNRMGVVHLGPVLDLMCEHLARLQHFLKQPRSLDGPVLTTVGSLPPLTFERYRICELYAELLHCSNMSLLNRAPEFDHLYDAEGRLQGGLSALEELAQVIAIGNGSGDNDGMDDDEADEVEPAHEFPVSHAPSSNLTDSDDDMSGDEPGSSDDDAMEEIAMYDSPVPGTSPAPSEPPSSVADSPAASPAASAPSPSTSPSDIAAFPHPHHRQNSWSSDTEGPVSRPRSASSRRSTRRSTRDTLAGRPVLGERLKQRFLEANVVSTLLDLFYDFPWNNFLHSVVYDFIHQILTGRVDGGYNRELTVALFRDARLMHRIIEGSIRNDIESSKPKGVRLGYMGHLTLISEDVINALEHLPPDLRLQIAQYAPQPEWDEYVTGRYKETKKKDMILLGGGKPVIAPSMRNAGAAQWKVDEADTIGASGSGRDEQRPPPGEMKGEFRRMGRATRESSADFGAMPMDEEEEEFSSAPPRFANYLVQEMQSSDHLGSSDEASDEEDEGGWLAQSTFELRPPPVTARQHDNGRRPLSSTGFEDSFAPADSSQFTSHQDPFEDDAFGPFSDTAAASGSDPFNFPSTATATAIPEEFMEDSSFESFGDFGDFQSAGSGSFEAEGTLTPTGADSWSFTSASSTGSFDDNFADRRAPEAGAAGREHDERTARDT</sequence>
<dbReference type="PANTHER" id="PTHR12634:SF8">
    <property type="entry name" value="FIERY MOUNTAIN, ISOFORM D"/>
    <property type="match status" value="1"/>
</dbReference>
<proteinExistence type="inferred from homology"/>
<evidence type="ECO:0000256" key="3">
    <source>
        <dbReference type="ARBA" id="ARBA00006191"/>
    </source>
</evidence>
<keyword evidence="8" id="KW-0547">Nucleotide-binding</keyword>
<reference evidence="16 17" key="1">
    <citation type="submission" date="2016-10" db="EMBL/GenBank/DDBJ databases">
        <title>Genome sequence of the basidiomycete white-rot fungus Trametes pubescens.</title>
        <authorList>
            <person name="Makela M.R."/>
            <person name="Granchi Z."/>
            <person name="Peng M."/>
            <person name="De Vries R.P."/>
            <person name="Grigoriev I."/>
            <person name="Riley R."/>
            <person name="Hilden K."/>
        </authorList>
    </citation>
    <scope>NUCLEOTIDE SEQUENCE [LARGE SCALE GENOMIC DNA]</scope>
    <source>
        <strain evidence="16 17">FBCC735</strain>
    </source>
</reference>
<dbReference type="GO" id="GO:0000049">
    <property type="term" value="F:tRNA binding"/>
    <property type="evidence" value="ECO:0007669"/>
    <property type="project" value="UniProtKB-KW"/>
</dbReference>
<dbReference type="Pfam" id="PF20259">
    <property type="entry name" value="tRNA_Me_trans_M"/>
    <property type="match status" value="1"/>
</dbReference>
<dbReference type="OrthoDB" id="10259133at2759"/>
<organism evidence="16 17">
    <name type="scientific">Trametes pubescens</name>
    <name type="common">White-rot fungus</name>
    <dbReference type="NCBI Taxonomy" id="154538"/>
    <lineage>
        <taxon>Eukaryota</taxon>
        <taxon>Fungi</taxon>
        <taxon>Dikarya</taxon>
        <taxon>Basidiomycota</taxon>
        <taxon>Agaricomycotina</taxon>
        <taxon>Agaricomycetes</taxon>
        <taxon>Polyporales</taxon>
        <taxon>Polyporaceae</taxon>
        <taxon>Trametes</taxon>
    </lineage>
</organism>
<evidence type="ECO:0000256" key="14">
    <source>
        <dbReference type="SAM" id="MobiDB-lite"/>
    </source>
</evidence>
<feature type="region of interest" description="Disordered" evidence="14">
    <location>
        <begin position="1248"/>
        <end position="1317"/>
    </location>
</feature>
<dbReference type="SUPFAM" id="SSF52402">
    <property type="entry name" value="Adenine nucleotide alpha hydrolases-like"/>
    <property type="match status" value="1"/>
</dbReference>
<feature type="compositionally biased region" description="Acidic residues" evidence="14">
    <location>
        <begin position="794"/>
        <end position="813"/>
    </location>
</feature>
<feature type="region of interest" description="Disordered" evidence="14">
    <location>
        <begin position="1134"/>
        <end position="1232"/>
    </location>
</feature>
<evidence type="ECO:0000256" key="8">
    <source>
        <dbReference type="ARBA" id="ARBA00022741"/>
    </source>
</evidence>
<dbReference type="InterPro" id="IPR007587">
    <property type="entry name" value="SAPS"/>
</dbReference>
<dbReference type="EC" id="2.8.1.14" evidence="4"/>
<dbReference type="GO" id="GO:0019903">
    <property type="term" value="F:protein phosphatase binding"/>
    <property type="evidence" value="ECO:0007669"/>
    <property type="project" value="InterPro"/>
</dbReference>
<feature type="region of interest" description="Disordered" evidence="14">
    <location>
        <begin position="760"/>
        <end position="902"/>
    </location>
</feature>
<keyword evidence="17" id="KW-1185">Reference proteome</keyword>
<feature type="region of interest" description="Disordered" evidence="14">
    <location>
        <begin position="1075"/>
        <end position="1107"/>
    </location>
</feature>